<dbReference type="Pfam" id="PF00743">
    <property type="entry name" value="FMO-like"/>
    <property type="match status" value="2"/>
</dbReference>
<dbReference type="OrthoDB" id="66881at2759"/>
<comment type="caution">
    <text evidence="7">The sequence shown here is derived from an EMBL/GenBank/DDBJ whole genome shotgun (WGS) entry which is preliminary data.</text>
</comment>
<sequence length="522" mass="59129">MFDVRQFVLSLTSFLLLWRGESTAPRQQVAHGNKSVAIVGAGSAGLAVLSALVDLQIESHDDLDIVLYEERRDVGGIWLPDPELVHPPVLPETPLYPLLHTNTPVPTMTYPGFPFPPGTPMFSSHEYVLKYHRDFALQYNLLPYILFNHTVLSASWVGTSEEGRWDIVVDNGNGRKTRRSFDHLVVASGHNHYPHILTFPGQDAWLRRRNGAHGRRREILHSIFYRDPERYANQTVVVVGAGASGRDAASQVALYARKVYHSVRTVDDPASGPVEVKPEIAHFSPEAIVFADGSRALNVDVVILGTGYDLRVPFLETTGEMAVKPQSHRRDHGLTTNLRYLFPLHQHVFSLSASYPTNALAFIGLPILIANCPSDVAQSVYAARVIANASLLRPRHELLAALDVREDELRSRGYDPYSIGHRMVLHGSSFDYQDELIESLKVQGAIPDDGTKFVEPWRREARDYQYVKRGWRRVEELGQEREWLRGVETEAEWADLMKRLDEWEKEWEMRQGLVFPKETTVF</sequence>
<name>A0A8I2YLG1_9AGAM</name>
<dbReference type="GO" id="GO:0050661">
    <property type="term" value="F:NADP binding"/>
    <property type="evidence" value="ECO:0007669"/>
    <property type="project" value="InterPro"/>
</dbReference>
<evidence type="ECO:0000313" key="7">
    <source>
        <dbReference type="EMBL" id="KAG6374689.1"/>
    </source>
</evidence>
<dbReference type="FunFam" id="3.50.50.60:FF:000023">
    <property type="entry name" value="Dimethylaniline monooxygenase [N-oxide-forming]"/>
    <property type="match status" value="1"/>
</dbReference>
<dbReference type="AlphaFoldDB" id="A0A8I2YLG1"/>
<keyword evidence="6" id="KW-0560">Oxidoreductase</keyword>
<dbReference type="GO" id="GO:0050660">
    <property type="term" value="F:flavin adenine dinucleotide binding"/>
    <property type="evidence" value="ECO:0007669"/>
    <property type="project" value="InterPro"/>
</dbReference>
<gene>
    <name evidence="7" type="ORF">JVT61DRAFT_4058</name>
</gene>
<dbReference type="InterPro" id="IPR020946">
    <property type="entry name" value="Flavin_mOase-like"/>
</dbReference>
<dbReference type="InterPro" id="IPR036188">
    <property type="entry name" value="FAD/NAD-bd_sf"/>
</dbReference>
<comment type="similarity">
    <text evidence="2">Belongs to the FMO family.</text>
</comment>
<comment type="cofactor">
    <cofactor evidence="1">
        <name>FAD</name>
        <dbReference type="ChEBI" id="CHEBI:57692"/>
    </cofactor>
</comment>
<evidence type="ECO:0000256" key="5">
    <source>
        <dbReference type="ARBA" id="ARBA00022857"/>
    </source>
</evidence>
<dbReference type="SUPFAM" id="SSF51905">
    <property type="entry name" value="FAD/NAD(P)-binding domain"/>
    <property type="match status" value="2"/>
</dbReference>
<evidence type="ECO:0000256" key="2">
    <source>
        <dbReference type="ARBA" id="ARBA00009183"/>
    </source>
</evidence>
<protein>
    <recommendedName>
        <fullName evidence="9">FAD/NAD(P)-binding domain-containing protein</fullName>
    </recommendedName>
</protein>
<evidence type="ECO:0000256" key="6">
    <source>
        <dbReference type="ARBA" id="ARBA00023002"/>
    </source>
</evidence>
<evidence type="ECO:0000256" key="4">
    <source>
        <dbReference type="ARBA" id="ARBA00022827"/>
    </source>
</evidence>
<dbReference type="Proteomes" id="UP000683000">
    <property type="component" value="Unassembled WGS sequence"/>
</dbReference>
<evidence type="ECO:0000256" key="3">
    <source>
        <dbReference type="ARBA" id="ARBA00022630"/>
    </source>
</evidence>
<evidence type="ECO:0008006" key="9">
    <source>
        <dbReference type="Google" id="ProtNLM"/>
    </source>
</evidence>
<dbReference type="InterPro" id="IPR000960">
    <property type="entry name" value="Flavin_mOase"/>
</dbReference>
<dbReference type="EMBL" id="JAGFBS010000017">
    <property type="protein sequence ID" value="KAG6374689.1"/>
    <property type="molecule type" value="Genomic_DNA"/>
</dbReference>
<organism evidence="7 8">
    <name type="scientific">Boletus reticuloceps</name>
    <dbReference type="NCBI Taxonomy" id="495285"/>
    <lineage>
        <taxon>Eukaryota</taxon>
        <taxon>Fungi</taxon>
        <taxon>Dikarya</taxon>
        <taxon>Basidiomycota</taxon>
        <taxon>Agaricomycotina</taxon>
        <taxon>Agaricomycetes</taxon>
        <taxon>Agaricomycetidae</taxon>
        <taxon>Boletales</taxon>
        <taxon>Boletineae</taxon>
        <taxon>Boletaceae</taxon>
        <taxon>Boletoideae</taxon>
        <taxon>Boletus</taxon>
    </lineage>
</organism>
<keyword evidence="4" id="KW-0274">FAD</keyword>
<evidence type="ECO:0000313" key="8">
    <source>
        <dbReference type="Proteomes" id="UP000683000"/>
    </source>
</evidence>
<dbReference type="PRINTS" id="PR00370">
    <property type="entry name" value="FMOXYGENASE"/>
</dbReference>
<proteinExistence type="inferred from homology"/>
<accession>A0A8I2YLG1</accession>
<keyword evidence="8" id="KW-1185">Reference proteome</keyword>
<dbReference type="PANTHER" id="PTHR23023">
    <property type="entry name" value="DIMETHYLANILINE MONOOXYGENASE"/>
    <property type="match status" value="1"/>
</dbReference>
<evidence type="ECO:0000256" key="1">
    <source>
        <dbReference type="ARBA" id="ARBA00001974"/>
    </source>
</evidence>
<dbReference type="GO" id="GO:0004499">
    <property type="term" value="F:N,N-dimethylaniline monooxygenase activity"/>
    <property type="evidence" value="ECO:0007669"/>
    <property type="project" value="InterPro"/>
</dbReference>
<keyword evidence="3" id="KW-0285">Flavoprotein</keyword>
<keyword evidence="5" id="KW-0521">NADP</keyword>
<dbReference type="Gene3D" id="3.50.50.60">
    <property type="entry name" value="FAD/NAD(P)-binding domain"/>
    <property type="match status" value="2"/>
</dbReference>
<dbReference type="InterPro" id="IPR050346">
    <property type="entry name" value="FMO-like"/>
</dbReference>
<reference evidence="7" key="1">
    <citation type="submission" date="2021-03" db="EMBL/GenBank/DDBJ databases">
        <title>Evolutionary innovations through gain and loss of genes in the ectomycorrhizal Boletales.</title>
        <authorList>
            <person name="Wu G."/>
            <person name="Miyauchi S."/>
            <person name="Morin E."/>
            <person name="Yang Z.-L."/>
            <person name="Xu J."/>
            <person name="Martin F.M."/>
        </authorList>
    </citation>
    <scope>NUCLEOTIDE SEQUENCE</scope>
    <source>
        <strain evidence="7">BR01</strain>
    </source>
</reference>